<proteinExistence type="predicted"/>
<name>A0A8D4VTA2_9GAMM</name>
<evidence type="ECO:0000313" key="2">
    <source>
        <dbReference type="EMBL" id="BBL72857.1"/>
    </source>
</evidence>
<dbReference type="EMBL" id="AP019782">
    <property type="protein sequence ID" value="BBL72857.1"/>
    <property type="molecule type" value="Genomic_DNA"/>
</dbReference>
<dbReference type="Proteomes" id="UP000824988">
    <property type="component" value="Chromosome"/>
</dbReference>
<organism evidence="2 3">
    <name type="scientific">Methylogaea oryzae</name>
    <dbReference type="NCBI Taxonomy" id="1295382"/>
    <lineage>
        <taxon>Bacteria</taxon>
        <taxon>Pseudomonadati</taxon>
        <taxon>Pseudomonadota</taxon>
        <taxon>Gammaproteobacteria</taxon>
        <taxon>Methylococcales</taxon>
        <taxon>Methylococcaceae</taxon>
        <taxon>Methylogaea</taxon>
    </lineage>
</organism>
<dbReference type="KEGG" id="moz:MoryE10_34630"/>
<gene>
    <name evidence="2" type="ORF">MoryE10_34630</name>
</gene>
<dbReference type="AlphaFoldDB" id="A0A8D4VTA2"/>
<evidence type="ECO:0000313" key="3">
    <source>
        <dbReference type="Proteomes" id="UP000824988"/>
    </source>
</evidence>
<sequence>MHRSRHLSRDKNQQTASAAQPCRHAGRSFWPLAACLAIALAEIGDLPPIAGDPQSADAAQELPRLERFVAALRDEGSVGDIKRCHGMAMCVQVTRQFTGLEGSDRDRIAALLQRYFQLARLDDAPVLSIRFVDADSGAELGYYLDRRLQWRDFQAGRNAQG</sequence>
<keyword evidence="3" id="KW-1185">Reference proteome</keyword>
<reference evidence="2" key="1">
    <citation type="submission" date="2019-06" db="EMBL/GenBank/DDBJ databases">
        <title>Complete genome sequence of Methylogaea oryzae strain JCM16910.</title>
        <authorList>
            <person name="Asakawa S."/>
        </authorList>
    </citation>
    <scope>NUCLEOTIDE SEQUENCE</scope>
    <source>
        <strain evidence="2">E10</strain>
    </source>
</reference>
<protein>
    <submittedName>
        <fullName evidence="2">Uncharacterized protein</fullName>
    </submittedName>
</protein>
<dbReference type="RefSeq" id="WP_221047798.1">
    <property type="nucleotide sequence ID" value="NZ_AP019782.1"/>
</dbReference>
<accession>A0A8D4VTA2</accession>
<feature type="region of interest" description="Disordered" evidence="1">
    <location>
        <begin position="1"/>
        <end position="20"/>
    </location>
</feature>
<evidence type="ECO:0000256" key="1">
    <source>
        <dbReference type="SAM" id="MobiDB-lite"/>
    </source>
</evidence>